<protein>
    <submittedName>
        <fullName evidence="3">Thermonuclease family protein</fullName>
    </submittedName>
</protein>
<accession>A0AAE9ZF06</accession>
<evidence type="ECO:0000313" key="4">
    <source>
        <dbReference type="Proteomes" id="UP001214043"/>
    </source>
</evidence>
<sequence>MKRRAFIAGAASFCAIRANAQTPVVNATALSGDRFTVGDDEYQLADVIAPPLYTLKKTPPAYFEAARQTLDSLLRQGVNIKEASPKSRWGVQPVIATMQASSRTLQEILCAAGAVRVAPQTENHDHIDRLLAAEKTTRDGRKGLWSLDSYSVYKATSANGAIGAYNIIEGTVVRAAKTRSRFYLNFGDDYRTDFTAGAVSRIYRRWAKDEFDLAALEGVRVRVRGFVEEINGPSIDLIHPKQIELLHARTA</sequence>
<dbReference type="InterPro" id="IPR016071">
    <property type="entry name" value="Staphylococal_nuclease_OB-fold"/>
</dbReference>
<dbReference type="AlphaFoldDB" id="A0AAE9ZF06"/>
<organism evidence="3 4">
    <name type="scientific">Hyphococcus flavus</name>
    <dbReference type="NCBI Taxonomy" id="1866326"/>
    <lineage>
        <taxon>Bacteria</taxon>
        <taxon>Pseudomonadati</taxon>
        <taxon>Pseudomonadota</taxon>
        <taxon>Alphaproteobacteria</taxon>
        <taxon>Parvularculales</taxon>
        <taxon>Parvularculaceae</taxon>
        <taxon>Hyphococcus</taxon>
    </lineage>
</organism>
<dbReference type="KEGG" id="hfl:PUV54_00330"/>
<keyword evidence="1" id="KW-0732">Signal</keyword>
<dbReference type="Pfam" id="PF00565">
    <property type="entry name" value="SNase"/>
    <property type="match status" value="1"/>
</dbReference>
<dbReference type="Proteomes" id="UP001214043">
    <property type="component" value="Chromosome"/>
</dbReference>
<evidence type="ECO:0000259" key="2">
    <source>
        <dbReference type="SMART" id="SM00318"/>
    </source>
</evidence>
<keyword evidence="4" id="KW-1185">Reference proteome</keyword>
<dbReference type="SMART" id="SM00318">
    <property type="entry name" value="SNc"/>
    <property type="match status" value="1"/>
</dbReference>
<feature type="signal peptide" evidence="1">
    <location>
        <begin position="1"/>
        <end position="20"/>
    </location>
</feature>
<evidence type="ECO:0000256" key="1">
    <source>
        <dbReference type="SAM" id="SignalP"/>
    </source>
</evidence>
<dbReference type="RefSeq" id="WP_274493525.1">
    <property type="nucleotide sequence ID" value="NZ_CP118166.1"/>
</dbReference>
<proteinExistence type="predicted"/>
<name>A0AAE9ZF06_9PROT</name>
<feature type="domain" description="TNase-like" evidence="2">
    <location>
        <begin position="20"/>
        <end position="147"/>
    </location>
</feature>
<gene>
    <name evidence="3" type="ORF">PUV54_00330</name>
</gene>
<reference evidence="3" key="1">
    <citation type="submission" date="2023-02" db="EMBL/GenBank/DDBJ databases">
        <title>Genome sequence of Hyphococcus flavus.</title>
        <authorList>
            <person name="Rong J.-C."/>
            <person name="Zhao Q."/>
            <person name="Yi M."/>
            <person name="Wu J.-Y."/>
        </authorList>
    </citation>
    <scope>NUCLEOTIDE SEQUENCE</scope>
    <source>
        <strain evidence="3">MCCC 1K03223</strain>
    </source>
</reference>
<dbReference type="EMBL" id="CP118166">
    <property type="protein sequence ID" value="WDI31638.1"/>
    <property type="molecule type" value="Genomic_DNA"/>
</dbReference>
<dbReference type="SUPFAM" id="SSF50199">
    <property type="entry name" value="Staphylococcal nuclease"/>
    <property type="match status" value="1"/>
</dbReference>
<feature type="chain" id="PRO_5041925975" evidence="1">
    <location>
        <begin position="21"/>
        <end position="251"/>
    </location>
</feature>
<dbReference type="Gene3D" id="2.40.50.90">
    <property type="match status" value="1"/>
</dbReference>
<dbReference type="InterPro" id="IPR035437">
    <property type="entry name" value="SNase_OB-fold_sf"/>
</dbReference>
<evidence type="ECO:0000313" key="3">
    <source>
        <dbReference type="EMBL" id="WDI31638.1"/>
    </source>
</evidence>